<dbReference type="AlphaFoldDB" id="A0AAV1QZZ0"/>
<proteinExistence type="predicted"/>
<evidence type="ECO:0000313" key="1">
    <source>
        <dbReference type="EMBL" id="CAK7325840.1"/>
    </source>
</evidence>
<reference evidence="1 2" key="1">
    <citation type="submission" date="2024-01" db="EMBL/GenBank/DDBJ databases">
        <authorList>
            <person name="Waweru B."/>
        </authorList>
    </citation>
    <scope>NUCLEOTIDE SEQUENCE [LARGE SCALE GENOMIC DNA]</scope>
</reference>
<gene>
    <name evidence="1" type="ORF">DCAF_LOCUS3532</name>
</gene>
<keyword evidence="2" id="KW-1185">Reference proteome</keyword>
<evidence type="ECO:0000313" key="2">
    <source>
        <dbReference type="Proteomes" id="UP001314170"/>
    </source>
</evidence>
<dbReference type="Proteomes" id="UP001314170">
    <property type="component" value="Unassembled WGS sequence"/>
</dbReference>
<protein>
    <submittedName>
        <fullName evidence="1">Uncharacterized protein</fullName>
    </submittedName>
</protein>
<name>A0AAV1QZZ0_9ROSI</name>
<sequence length="147" mass="16644">MALTQHVSSWSSSNEDSRLKLKWSRLSTPATNNHRRVSCSVAAKANGEEKKSGSEIECFRPALWSCCLDYLRIRALNLLVAAESWDIKSGKLIVSFYSSLTYCRFNALLIHAWKVFVCQRKEIVFTLPVGNASTRIPLSTKDRFKIS</sequence>
<organism evidence="1 2">
    <name type="scientific">Dovyalis caffra</name>
    <dbReference type="NCBI Taxonomy" id="77055"/>
    <lineage>
        <taxon>Eukaryota</taxon>
        <taxon>Viridiplantae</taxon>
        <taxon>Streptophyta</taxon>
        <taxon>Embryophyta</taxon>
        <taxon>Tracheophyta</taxon>
        <taxon>Spermatophyta</taxon>
        <taxon>Magnoliopsida</taxon>
        <taxon>eudicotyledons</taxon>
        <taxon>Gunneridae</taxon>
        <taxon>Pentapetalae</taxon>
        <taxon>rosids</taxon>
        <taxon>fabids</taxon>
        <taxon>Malpighiales</taxon>
        <taxon>Salicaceae</taxon>
        <taxon>Flacourtieae</taxon>
        <taxon>Dovyalis</taxon>
    </lineage>
</organism>
<dbReference type="EMBL" id="CAWUPB010000850">
    <property type="protein sequence ID" value="CAK7325840.1"/>
    <property type="molecule type" value="Genomic_DNA"/>
</dbReference>
<comment type="caution">
    <text evidence="1">The sequence shown here is derived from an EMBL/GenBank/DDBJ whole genome shotgun (WGS) entry which is preliminary data.</text>
</comment>
<accession>A0AAV1QZZ0</accession>